<dbReference type="InterPro" id="IPR032465">
    <property type="entry name" value="ACMSD"/>
</dbReference>
<gene>
    <name evidence="3" type="ORF">G352_00902</name>
</gene>
<dbReference type="GO" id="GO:0016831">
    <property type="term" value="F:carboxy-lyase activity"/>
    <property type="evidence" value="ECO:0007669"/>
    <property type="project" value="InterPro"/>
</dbReference>
<dbReference type="InterPro" id="IPR006680">
    <property type="entry name" value="Amidohydro-rel"/>
</dbReference>
<evidence type="ECO:0000256" key="1">
    <source>
        <dbReference type="ARBA" id="ARBA00023239"/>
    </source>
</evidence>
<dbReference type="PANTHER" id="PTHR21240">
    <property type="entry name" value="2-AMINO-3-CARBOXYLMUCONATE-6-SEMIALDEHYDE DECARBOXYLASE"/>
    <property type="match status" value="1"/>
</dbReference>
<protein>
    <submittedName>
        <fullName evidence="3">Amidohydrolase</fullName>
    </submittedName>
</protein>
<reference evidence="3 4" key="1">
    <citation type="journal article" date="2013" name="Genome Announc.">
        <title>Draft Genome Sequence of Rhodococcus ruber Strain BKS 20-38.</title>
        <authorList>
            <person name="Bala M."/>
            <person name="Kumar S."/>
            <person name="Raghava G.P."/>
            <person name="Mayilraj S."/>
        </authorList>
    </citation>
    <scope>NUCLEOTIDE SEQUENCE [LARGE SCALE GENOMIC DNA]</scope>
    <source>
        <strain evidence="3 4">BKS 20-38</strain>
    </source>
</reference>
<dbReference type="Pfam" id="PF04909">
    <property type="entry name" value="Amidohydro_2"/>
    <property type="match status" value="1"/>
</dbReference>
<dbReference type="PANTHER" id="PTHR21240:SF28">
    <property type="entry name" value="ISO-OROTATE DECARBOXYLASE (EUROFUNG)"/>
    <property type="match status" value="1"/>
</dbReference>
<sequence length="206" mass="23243">MVQVGLPLQTQMPYGRPHFTPIWRAACDAGLPVAVHWEMGLGITHPPTPSGPARTYAHHAAYTPMTYIWHLLNMIAEGVFESFPDLKIIWGDGAIDMITPFIWRMDTFGRPHLEQTPWAPKMPSDYLKGRNYFVQSRLDGPRAADFASEWLRMTGKEDMLMFGSSYPDWQFISPEDLPPAWSDEQRAKVLGGNASGVFGLEHLVLT</sequence>
<dbReference type="EMBL" id="AOEX01000011">
    <property type="protein sequence ID" value="EME67292.1"/>
    <property type="molecule type" value="Genomic_DNA"/>
</dbReference>
<dbReference type="PATRIC" id="fig|1278076.4.peg.182"/>
<dbReference type="GO" id="GO:0019748">
    <property type="term" value="P:secondary metabolic process"/>
    <property type="evidence" value="ECO:0007669"/>
    <property type="project" value="TreeGrafter"/>
</dbReference>
<keyword evidence="3" id="KW-0378">Hydrolase</keyword>
<feature type="domain" description="Amidohydrolase-related" evidence="2">
    <location>
        <begin position="9"/>
        <end position="200"/>
    </location>
</feature>
<keyword evidence="4" id="KW-1185">Reference proteome</keyword>
<dbReference type="Proteomes" id="UP000011731">
    <property type="component" value="Unassembled WGS sequence"/>
</dbReference>
<evidence type="ECO:0000313" key="3">
    <source>
        <dbReference type="EMBL" id="EME67292.1"/>
    </source>
</evidence>
<comment type="caution">
    <text evidence="3">The sequence shown here is derived from an EMBL/GenBank/DDBJ whole genome shotgun (WGS) entry which is preliminary data.</text>
</comment>
<evidence type="ECO:0000259" key="2">
    <source>
        <dbReference type="Pfam" id="PF04909"/>
    </source>
</evidence>
<dbReference type="Gene3D" id="3.20.20.140">
    <property type="entry name" value="Metal-dependent hydrolases"/>
    <property type="match status" value="1"/>
</dbReference>
<keyword evidence="1" id="KW-0456">Lyase</keyword>
<organism evidence="3 4">
    <name type="scientific">Rhodococcus ruber BKS 20-38</name>
    <dbReference type="NCBI Taxonomy" id="1278076"/>
    <lineage>
        <taxon>Bacteria</taxon>
        <taxon>Bacillati</taxon>
        <taxon>Actinomycetota</taxon>
        <taxon>Actinomycetes</taxon>
        <taxon>Mycobacteriales</taxon>
        <taxon>Nocardiaceae</taxon>
        <taxon>Rhodococcus</taxon>
    </lineage>
</organism>
<evidence type="ECO:0000313" key="4">
    <source>
        <dbReference type="Proteomes" id="UP000011731"/>
    </source>
</evidence>
<dbReference type="AlphaFoldDB" id="M2ZJ16"/>
<name>M2ZJ16_9NOCA</name>
<dbReference type="InterPro" id="IPR032466">
    <property type="entry name" value="Metal_Hydrolase"/>
</dbReference>
<dbReference type="SUPFAM" id="SSF51556">
    <property type="entry name" value="Metallo-dependent hydrolases"/>
    <property type="match status" value="1"/>
</dbReference>
<proteinExistence type="predicted"/>
<dbReference type="GO" id="GO:0005737">
    <property type="term" value="C:cytoplasm"/>
    <property type="evidence" value="ECO:0007669"/>
    <property type="project" value="TreeGrafter"/>
</dbReference>
<accession>M2ZJ16</accession>
<dbReference type="GO" id="GO:0016787">
    <property type="term" value="F:hydrolase activity"/>
    <property type="evidence" value="ECO:0007669"/>
    <property type="project" value="UniProtKB-KW"/>
</dbReference>